<evidence type="ECO:0000259" key="2">
    <source>
        <dbReference type="Pfam" id="PF15149"/>
    </source>
</evidence>
<dbReference type="FunCoup" id="A0A6I8PRR1">
    <property type="interactions" value="8"/>
</dbReference>
<dbReference type="GeneTree" id="ENSGT00390000008198"/>
<evidence type="ECO:0000259" key="5">
    <source>
        <dbReference type="Pfam" id="PF22830"/>
    </source>
</evidence>
<dbReference type="AlphaFoldDB" id="A0A6I8PRR1"/>
<dbReference type="PANTHER" id="PTHR14705">
    <property type="entry name" value="CATION CHANNEL SPERM-ASSOCIATED PROTEIN SUBUNIT BETA"/>
    <property type="match status" value="1"/>
</dbReference>
<dbReference type="CTD" id="79820"/>
<proteinExistence type="predicted"/>
<dbReference type="Proteomes" id="UP000002279">
    <property type="component" value="Chromosome 1"/>
</dbReference>
<reference evidence="7 8" key="1">
    <citation type="journal article" date="2008" name="Nature">
        <title>Genome analysis of the platypus reveals unique signatures of evolution.</title>
        <authorList>
            <person name="Warren W.C."/>
            <person name="Hillier L.W."/>
            <person name="Marshall Graves J.A."/>
            <person name="Birney E."/>
            <person name="Ponting C.P."/>
            <person name="Grutzner F."/>
            <person name="Belov K."/>
            <person name="Miller W."/>
            <person name="Clarke L."/>
            <person name="Chinwalla A.T."/>
            <person name="Yang S.P."/>
            <person name="Heger A."/>
            <person name="Locke D.P."/>
            <person name="Miethke P."/>
            <person name="Waters P.D."/>
            <person name="Veyrunes F."/>
            <person name="Fulton L."/>
            <person name="Fulton B."/>
            <person name="Graves T."/>
            <person name="Wallis J."/>
            <person name="Puente X.S."/>
            <person name="Lopez-Otin C."/>
            <person name="Ordonez G.R."/>
            <person name="Eichler E.E."/>
            <person name="Chen L."/>
            <person name="Cheng Z."/>
            <person name="Deakin J.E."/>
            <person name="Alsop A."/>
            <person name="Thompson K."/>
            <person name="Kirby P."/>
            <person name="Papenfuss A.T."/>
            <person name="Wakefield M.J."/>
            <person name="Olender T."/>
            <person name="Lancet D."/>
            <person name="Huttley G.A."/>
            <person name="Smit A.F."/>
            <person name="Pask A."/>
            <person name="Temple-Smith P."/>
            <person name="Batzer M.A."/>
            <person name="Walker J.A."/>
            <person name="Konkel M.K."/>
            <person name="Harris R.S."/>
            <person name="Whittington C.M."/>
            <person name="Wong E.S."/>
            <person name="Gemmell N.J."/>
            <person name="Buschiazzo E."/>
            <person name="Vargas Jentzsch I.M."/>
            <person name="Merkel A."/>
            <person name="Schmitz J."/>
            <person name="Zemann A."/>
            <person name="Churakov G."/>
            <person name="Kriegs J.O."/>
            <person name="Brosius J."/>
            <person name="Murchison E.P."/>
            <person name="Sachidanandam R."/>
            <person name="Smith C."/>
            <person name="Hannon G.J."/>
            <person name="Tsend-Ayush E."/>
            <person name="McMillan D."/>
            <person name="Attenborough R."/>
            <person name="Rens W."/>
            <person name="Ferguson-Smith M."/>
            <person name="Lefevre C.M."/>
            <person name="Sharp J.A."/>
            <person name="Nicholas K.R."/>
            <person name="Ray D.A."/>
            <person name="Kube M."/>
            <person name="Reinhardt R."/>
            <person name="Pringle T.H."/>
            <person name="Taylor J."/>
            <person name="Jones R.C."/>
            <person name="Nixon B."/>
            <person name="Dacheux J.L."/>
            <person name="Niwa H."/>
            <person name="Sekita Y."/>
            <person name="Huang X."/>
            <person name="Stark A."/>
            <person name="Kheradpour P."/>
            <person name="Kellis M."/>
            <person name="Flicek P."/>
            <person name="Chen Y."/>
            <person name="Webber C."/>
            <person name="Hardison R."/>
            <person name="Nelson J."/>
            <person name="Hallsworth-Pepin K."/>
            <person name="Delehaunty K."/>
            <person name="Markovic C."/>
            <person name="Minx P."/>
            <person name="Feng Y."/>
            <person name="Kremitzki C."/>
            <person name="Mitreva M."/>
            <person name="Glasscock J."/>
            <person name="Wylie T."/>
            <person name="Wohldmann P."/>
            <person name="Thiru P."/>
            <person name="Nhan M.N."/>
            <person name="Pohl C.S."/>
            <person name="Smith S.M."/>
            <person name="Hou S."/>
            <person name="Nefedov M."/>
            <person name="de Jong P.J."/>
            <person name="Renfree M.B."/>
            <person name="Mardis E.R."/>
            <person name="Wilson R.K."/>
        </authorList>
    </citation>
    <scope>NUCLEOTIDE SEQUENCE [LARGE SCALE GENOMIC DNA]</scope>
    <source>
        <strain evidence="7 8">Glennie</strain>
    </source>
</reference>
<organism evidence="7 8">
    <name type="scientific">Ornithorhynchus anatinus</name>
    <name type="common">Duckbill platypus</name>
    <dbReference type="NCBI Taxonomy" id="9258"/>
    <lineage>
        <taxon>Eukaryota</taxon>
        <taxon>Metazoa</taxon>
        <taxon>Chordata</taxon>
        <taxon>Craniata</taxon>
        <taxon>Vertebrata</taxon>
        <taxon>Euteleostomi</taxon>
        <taxon>Mammalia</taxon>
        <taxon>Monotremata</taxon>
        <taxon>Ornithorhynchidae</taxon>
        <taxon>Ornithorhynchus</taxon>
    </lineage>
</organism>
<dbReference type="GO" id="GO:0005929">
    <property type="term" value="C:cilium"/>
    <property type="evidence" value="ECO:0000318"/>
    <property type="project" value="GO_Central"/>
</dbReference>
<keyword evidence="8" id="KW-1185">Reference proteome</keyword>
<keyword evidence="1" id="KW-0812">Transmembrane</keyword>
<evidence type="ECO:0000313" key="7">
    <source>
        <dbReference type="Ensembl" id="ENSOANP00000054277.1"/>
    </source>
</evidence>
<dbReference type="RefSeq" id="XP_007658704.2">
    <property type="nucleotide sequence ID" value="XM_007660514.3"/>
</dbReference>
<name>A0A6I8PRR1_ORNAN</name>
<reference evidence="7" key="3">
    <citation type="submission" date="2025-09" db="UniProtKB">
        <authorList>
            <consortium name="Ensembl"/>
        </authorList>
    </citation>
    <scope>IDENTIFICATION</scope>
    <source>
        <strain evidence="7">Glennie</strain>
    </source>
</reference>
<dbReference type="KEGG" id="oaa:100083951"/>
<feature type="transmembrane region" description="Helical" evidence="1">
    <location>
        <begin position="39"/>
        <end position="64"/>
    </location>
</feature>
<accession>A0A6I8PRR1</accession>
<evidence type="ECO:0000256" key="1">
    <source>
        <dbReference type="SAM" id="Phobius"/>
    </source>
</evidence>
<dbReference type="Pfam" id="PF22830">
    <property type="entry name" value="CATSPERB_head"/>
    <property type="match status" value="1"/>
</dbReference>
<evidence type="ECO:0000259" key="4">
    <source>
        <dbReference type="Pfam" id="PF21548"/>
    </source>
</evidence>
<dbReference type="GO" id="GO:0036128">
    <property type="term" value="C:CatSper complex"/>
    <property type="evidence" value="ECO:0000318"/>
    <property type="project" value="GO_Central"/>
</dbReference>
<feature type="domain" description="Cation channel sperm-associated protein subunit beta C-terminal" evidence="2">
    <location>
        <begin position="873"/>
        <end position="1128"/>
    </location>
</feature>
<dbReference type="InterPro" id="IPR048786">
    <property type="entry name" value="CATSPERB_N"/>
</dbReference>
<dbReference type="Pfam" id="PF22831">
    <property type="entry name" value="CATSPERB_Ig-like"/>
    <property type="match status" value="1"/>
</dbReference>
<gene>
    <name evidence="7" type="primary">CATSPERB</name>
</gene>
<dbReference type="OMA" id="KEPFLEW"/>
<feature type="domain" description="CATSPERB Ig-like" evidence="6">
    <location>
        <begin position="766"/>
        <end position="871"/>
    </location>
</feature>
<sequence length="1153" mass="130940">MRGWGAGIGVGRAEEIPEKREKSLENCFCRRLTALTPSLFIVCILGVEMELLFLFVTVGVLLTLPDCLMGLTYNVQVTRSSSFSCTSKHLIWKRNEMIKLYLGAGPLEVDCELIGSVDTQENRNRLLRQYTSVGLAPSLRIVNSTYSSVFHFKMTLDMSWTIKIPRNTIVVGTDIAATEEWFVTIALHDGLNIFSTEGTLLDIFREPILQWQLGEIMDPSEVKDIIPHLTALTLTQSPCASDVGIIGLICENNFPGIVLARTYSGFQSEDITWFNLTNNLCNIFEEICIDFVLVDIILTNHHFVILSSWGLFISEDLRYPKGQILQFSRANFCGFEKDDYITSRIWYNIQCLANKESFEDDYISISFDKDKTLSQVATCFYSKEPFTEWHSCLPFSKKVGKVLSRRVVSFLVDNEKKCGISLCKTETRVFVSVNKGIGTTHSKKRYFPIFTFPDASFEPVGMFFHPRSHFLYVYGNQVWLSVDGGNTFDLLVRLPGELIVKIHDCVYTQEIIFVTKAGILYITKAGLGRYSKLGHSTVQVFSLYFNHLGNLHIIYLNASKDDILEVYSARVEGTVVQDTDLSFQTPLAIQYISLKEVLLFSLKSEDVDARFFSIHKGKLLTFSPSGSLVIEKVFQHDYPPGYASSVFATIVEKIPVNTLKESPCLNSFLTVSRNSNSTFTLTTQPNDSKLKSNFKVSDIEKTVVIPGYSSFLIFEIINNNSALAYATMPERIPLQTMPKDFWFIYDFGIKAGRKWKISQDPCNYWFQHKNNQSLNVIKYVDLGKTKNFTFRTIPIRQAISEFQMPLLDVIVGNPTLLEVKTKQYWDDIDSYTMEIYVKSKFLQKGSTSIAIVIWKASIECPVTTVILTLKSSCSYGKRMIFASHEKMMHPNSTMGHESEYDTKMKKLPVNYRPPSNLGIAIPLTDNIYNADPSKGRPRDYFPKSRLTGKYKQCANKTSRAECNCTENQKLSDNVAFSDCKEEVPRQKFPVVKYPIILGIVSEDGWIPLEPPYLITMTEVNNRETWKLKDNESLGVEKMKKYLKEENKLTVYNPKGLNLSIMGSELFHFRVTTVPGVTFCPLVVEFQIYVDEVPIAFPGRSLIATTTAIFLGGFIFVTFLIKMYNIHAWDSFKTMLMKKVKISVSSSSLSGQSF</sequence>
<evidence type="ECO:0000259" key="3">
    <source>
        <dbReference type="Pfam" id="PF21541"/>
    </source>
</evidence>
<evidence type="ECO:0000313" key="8">
    <source>
        <dbReference type="Proteomes" id="UP000002279"/>
    </source>
</evidence>
<dbReference type="PANTHER" id="PTHR14705:SF0">
    <property type="entry name" value="CATION CHANNEL SPERM-ASSOCIATED AUXILIARY SUBUNIT BETA"/>
    <property type="match status" value="1"/>
</dbReference>
<feature type="domain" description="Cation channel sperm-associated auxiliary subunit beta N-terminal" evidence="3">
    <location>
        <begin position="83"/>
        <end position="202"/>
    </location>
</feature>
<dbReference type="GeneID" id="100083951"/>
<dbReference type="InterPro" id="IPR048789">
    <property type="entry name" value="CATSPERB_C"/>
</dbReference>
<feature type="domain" description="Cation channel sperm-associated auxiliary subunit beta 2nd" evidence="4">
    <location>
        <begin position="217"/>
        <end position="553"/>
    </location>
</feature>
<keyword evidence="1" id="KW-0472">Membrane</keyword>
<dbReference type="Ensembl" id="ENSOANT00000063553.1">
    <property type="protein sequence ID" value="ENSOANP00000054277.1"/>
    <property type="gene ID" value="ENSOANG00000003813.4"/>
</dbReference>
<dbReference type="InParanoid" id="A0A6I8PRR1"/>
<reference evidence="7" key="2">
    <citation type="submission" date="2025-08" db="UniProtKB">
        <authorList>
            <consortium name="Ensembl"/>
        </authorList>
    </citation>
    <scope>IDENTIFICATION</scope>
    <source>
        <strain evidence="7">Glennie</strain>
    </source>
</reference>
<dbReference type="InterPro" id="IPR053904">
    <property type="entry name" value="CATSPERB_Ig-like"/>
</dbReference>
<dbReference type="InterPro" id="IPR028748">
    <property type="entry name" value="CATSPERB"/>
</dbReference>
<feature type="transmembrane region" description="Helical" evidence="1">
    <location>
        <begin position="1101"/>
        <end position="1120"/>
    </location>
</feature>
<keyword evidence="1" id="KW-1133">Transmembrane helix</keyword>
<dbReference type="Pfam" id="PF21548">
    <property type="entry name" value="CATSPERB_2nd"/>
    <property type="match status" value="1"/>
</dbReference>
<protein>
    <submittedName>
        <fullName evidence="7">Cation channel sperm associated auxiliary subunit beta</fullName>
    </submittedName>
</protein>
<feature type="domain" description="CATSPERB head" evidence="5">
    <location>
        <begin position="587"/>
        <end position="759"/>
    </location>
</feature>
<evidence type="ECO:0000259" key="6">
    <source>
        <dbReference type="Pfam" id="PF22831"/>
    </source>
</evidence>
<dbReference type="Pfam" id="PF21541">
    <property type="entry name" value="CATSPERB_1st"/>
    <property type="match status" value="1"/>
</dbReference>
<dbReference type="InterPro" id="IPR048788">
    <property type="entry name" value="CATSPERB_2nd"/>
</dbReference>
<dbReference type="Bgee" id="ENSOANG00000003813">
    <property type="expression patterns" value="Expressed in testis"/>
</dbReference>
<dbReference type="InterPro" id="IPR053903">
    <property type="entry name" value="CATSPERB_head"/>
</dbReference>
<dbReference type="Pfam" id="PF15149">
    <property type="entry name" value="CATSPERB_C"/>
    <property type="match status" value="1"/>
</dbReference>